<organism evidence="1">
    <name type="scientific">marine sediment metagenome</name>
    <dbReference type="NCBI Taxonomy" id="412755"/>
    <lineage>
        <taxon>unclassified sequences</taxon>
        <taxon>metagenomes</taxon>
        <taxon>ecological metagenomes</taxon>
    </lineage>
</organism>
<dbReference type="AlphaFoldDB" id="A0A0F9J4J2"/>
<gene>
    <name evidence="1" type="ORF">LCGC14_1800640</name>
</gene>
<reference evidence="1" key="1">
    <citation type="journal article" date="2015" name="Nature">
        <title>Complex archaea that bridge the gap between prokaryotes and eukaryotes.</title>
        <authorList>
            <person name="Spang A."/>
            <person name="Saw J.H."/>
            <person name="Jorgensen S.L."/>
            <person name="Zaremba-Niedzwiedzka K."/>
            <person name="Martijn J."/>
            <person name="Lind A.E."/>
            <person name="van Eijk R."/>
            <person name="Schleper C."/>
            <person name="Guy L."/>
            <person name="Ettema T.J."/>
        </authorList>
    </citation>
    <scope>NUCLEOTIDE SEQUENCE</scope>
</reference>
<evidence type="ECO:0000313" key="1">
    <source>
        <dbReference type="EMBL" id="KKM00811.1"/>
    </source>
</evidence>
<comment type="caution">
    <text evidence="1">The sequence shown here is derived from an EMBL/GenBank/DDBJ whole genome shotgun (WGS) entry which is preliminary data.</text>
</comment>
<accession>A0A0F9J4J2</accession>
<name>A0A0F9J4J2_9ZZZZ</name>
<proteinExistence type="predicted"/>
<feature type="non-terminal residue" evidence="1">
    <location>
        <position position="32"/>
    </location>
</feature>
<sequence length="32" mass="3472">MQDKEMPKEVSIMGGCPVPNLCSPLLILAEVE</sequence>
<protein>
    <submittedName>
        <fullName evidence="1">Uncharacterized protein</fullName>
    </submittedName>
</protein>
<dbReference type="EMBL" id="LAZR01017344">
    <property type="protein sequence ID" value="KKM00811.1"/>
    <property type="molecule type" value="Genomic_DNA"/>
</dbReference>